<gene>
    <name evidence="1" type="ORF">AG0111_0g9474</name>
</gene>
<protein>
    <submittedName>
        <fullName evidence="1">Uncharacterized protein</fullName>
    </submittedName>
</protein>
<name>A0ACB6FBK4_9PLEO</name>
<reference evidence="1 2" key="1">
    <citation type="journal article" date="2019" name="bioRxiv">
        <title>Genomics, evolutionary history and diagnostics of the Alternaria alternata species group including apple and Asian pear pathotypes.</title>
        <authorList>
            <person name="Armitage A.D."/>
            <person name="Cockerton H.M."/>
            <person name="Sreenivasaprasad S."/>
            <person name="Woodhall J.W."/>
            <person name="Lane C.R."/>
            <person name="Harrison R.J."/>
            <person name="Clarkson J.P."/>
        </authorList>
    </citation>
    <scope>NUCLEOTIDE SEQUENCE [LARGE SCALE GENOMIC DNA]</scope>
    <source>
        <strain evidence="1 2">FERA 650</strain>
    </source>
</reference>
<evidence type="ECO:0000313" key="2">
    <source>
        <dbReference type="Proteomes" id="UP000293547"/>
    </source>
</evidence>
<proteinExistence type="predicted"/>
<keyword evidence="2" id="KW-1185">Reference proteome</keyword>
<sequence length="460" mass="52071">MSQPQRQPEWNVQAQRYLYSEWNAQQGRYCWKHYVEGQGWKDFDWGLLSQQTTQVQGKNRPIHQAHMRSDSLQSLATATQDEHQGGVTQGTYSSVYSQMGQSYGQLDSSFYVRPSTFFEEGRVFSMLFTEAASGNSKQAQHNDSLSQIRYGEYVFTHIRRFVVVKRRREFCFAIPIFSYGSRGTTKPGVNPDEHAIIYSDGYSPHLVVGEAPLKKSPIRVVMTEYQHPLATACRVYFGIHHPIQYNVKVKDVGIVHGDDLPLLLSYWHCTIYDGPQSDHPDFMQDLNSSISSLISVPKNKPDFDDVTNPRKFFKKDRIFMTPWTEPGGSSGTPFTKAARFVVVRPGSTFSVCLRISTYSGQGTTKPGVIAHQYAAVIPQGNQVVLHEKGEDLSREPIEIKVENPDVDVNAMSRINFAKPYTVEHNVKVRNIGRVVGDSVKKLERYFAEGLGFAKPSFESS</sequence>
<organism evidence="1 2">
    <name type="scientific">Alternaria gaisen</name>
    <dbReference type="NCBI Taxonomy" id="167740"/>
    <lineage>
        <taxon>Eukaryota</taxon>
        <taxon>Fungi</taxon>
        <taxon>Dikarya</taxon>
        <taxon>Ascomycota</taxon>
        <taxon>Pezizomycotina</taxon>
        <taxon>Dothideomycetes</taxon>
        <taxon>Pleosporomycetidae</taxon>
        <taxon>Pleosporales</taxon>
        <taxon>Pleosporineae</taxon>
        <taxon>Pleosporaceae</taxon>
        <taxon>Alternaria</taxon>
        <taxon>Alternaria sect. Alternaria</taxon>
    </lineage>
</organism>
<comment type="caution">
    <text evidence="1">The sequence shown here is derived from an EMBL/GenBank/DDBJ whole genome shotgun (WGS) entry which is preliminary data.</text>
</comment>
<dbReference type="EMBL" id="PDWZ02000010">
    <property type="protein sequence ID" value="KAB2101819.1"/>
    <property type="molecule type" value="Genomic_DNA"/>
</dbReference>
<evidence type="ECO:0000313" key="1">
    <source>
        <dbReference type="EMBL" id="KAB2101819.1"/>
    </source>
</evidence>
<dbReference type="Proteomes" id="UP000293547">
    <property type="component" value="Unassembled WGS sequence"/>
</dbReference>
<accession>A0ACB6FBK4</accession>